<dbReference type="EMBL" id="VDUZ01000057">
    <property type="protein sequence ID" value="TXL70569.1"/>
    <property type="molecule type" value="Genomic_DNA"/>
</dbReference>
<dbReference type="Proteomes" id="UP000321638">
    <property type="component" value="Unassembled WGS sequence"/>
</dbReference>
<keyword evidence="3" id="KW-1185">Reference proteome</keyword>
<reference evidence="2 3" key="1">
    <citation type="submission" date="2019-06" db="EMBL/GenBank/DDBJ databases">
        <title>New taxonomy in bacterial strain CC-CFT640, isolated from vineyard.</title>
        <authorList>
            <person name="Lin S.-Y."/>
            <person name="Tsai C.-F."/>
            <person name="Young C.-C."/>
        </authorList>
    </citation>
    <scope>NUCLEOTIDE SEQUENCE [LARGE SCALE GENOMIC DNA]</scope>
    <source>
        <strain evidence="2 3">CC-CFT640</strain>
    </source>
</reference>
<sequence>MRREGNGLYARKLHRRLPRGAEGQCRAGRAREGARAAGAAAGQPGVRRLGGRAGGADRHAQAARGCRPGLRRAGALQPARPSLAAA</sequence>
<feature type="compositionally biased region" description="Low complexity" evidence="1">
    <location>
        <begin position="35"/>
        <end position="47"/>
    </location>
</feature>
<evidence type="ECO:0000313" key="3">
    <source>
        <dbReference type="Proteomes" id="UP000321638"/>
    </source>
</evidence>
<accession>A0A5C8PA59</accession>
<evidence type="ECO:0000256" key="1">
    <source>
        <dbReference type="SAM" id="MobiDB-lite"/>
    </source>
</evidence>
<dbReference type="AlphaFoldDB" id="A0A5C8PA59"/>
<name>A0A5C8PA59_9HYPH</name>
<comment type="caution">
    <text evidence="2">The sequence shown here is derived from an EMBL/GenBank/DDBJ whole genome shotgun (WGS) entry which is preliminary data.</text>
</comment>
<evidence type="ECO:0000313" key="2">
    <source>
        <dbReference type="EMBL" id="TXL70569.1"/>
    </source>
</evidence>
<organism evidence="2 3">
    <name type="scientific">Vineibacter terrae</name>
    <dbReference type="NCBI Taxonomy" id="2586908"/>
    <lineage>
        <taxon>Bacteria</taxon>
        <taxon>Pseudomonadati</taxon>
        <taxon>Pseudomonadota</taxon>
        <taxon>Alphaproteobacteria</taxon>
        <taxon>Hyphomicrobiales</taxon>
        <taxon>Vineibacter</taxon>
    </lineage>
</organism>
<gene>
    <name evidence="2" type="ORF">FHP25_34100</name>
</gene>
<proteinExistence type="predicted"/>
<protein>
    <submittedName>
        <fullName evidence="2">Uncharacterized protein</fullName>
    </submittedName>
</protein>
<feature type="region of interest" description="Disordered" evidence="1">
    <location>
        <begin position="18"/>
        <end position="86"/>
    </location>
</feature>